<evidence type="ECO:0000256" key="4">
    <source>
        <dbReference type="ARBA" id="ARBA00022833"/>
    </source>
</evidence>
<dbReference type="InterPro" id="IPR011032">
    <property type="entry name" value="GroES-like_sf"/>
</dbReference>
<evidence type="ECO:0000259" key="7">
    <source>
        <dbReference type="SMART" id="SM00829"/>
    </source>
</evidence>
<keyword evidence="9" id="KW-1185">Reference proteome</keyword>
<proteinExistence type="inferred from homology"/>
<keyword evidence="3 6" id="KW-0479">Metal-binding</keyword>
<dbReference type="InterPro" id="IPR002328">
    <property type="entry name" value="ADH_Zn_CS"/>
</dbReference>
<dbReference type="CDD" id="cd08233">
    <property type="entry name" value="butanediol_DH_like"/>
    <property type="match status" value="1"/>
</dbReference>
<comment type="similarity">
    <text evidence="2 6">Belongs to the zinc-containing alcohol dehydrogenase family.</text>
</comment>
<dbReference type="SUPFAM" id="SSF51735">
    <property type="entry name" value="NAD(P)-binding Rossmann-fold domains"/>
    <property type="match status" value="1"/>
</dbReference>
<evidence type="ECO:0000313" key="8">
    <source>
        <dbReference type="EMBL" id="MDN7244631.1"/>
    </source>
</evidence>
<gene>
    <name evidence="8" type="ORF">QWY13_03915</name>
</gene>
<dbReference type="EMBL" id="JAUJWU010000001">
    <property type="protein sequence ID" value="MDN7244631.1"/>
    <property type="molecule type" value="Genomic_DNA"/>
</dbReference>
<evidence type="ECO:0000256" key="6">
    <source>
        <dbReference type="RuleBase" id="RU361277"/>
    </source>
</evidence>
<dbReference type="PANTHER" id="PTHR43161">
    <property type="entry name" value="SORBITOL DEHYDROGENASE"/>
    <property type="match status" value="1"/>
</dbReference>
<dbReference type="InterPro" id="IPR013149">
    <property type="entry name" value="ADH-like_C"/>
</dbReference>
<protein>
    <submittedName>
        <fullName evidence="8">2,3-butanediol dehydrogenase</fullName>
    </submittedName>
</protein>
<evidence type="ECO:0000313" key="9">
    <source>
        <dbReference type="Proteomes" id="UP001172142"/>
    </source>
</evidence>
<dbReference type="SMART" id="SM00829">
    <property type="entry name" value="PKS_ER"/>
    <property type="match status" value="1"/>
</dbReference>
<dbReference type="Pfam" id="PF08240">
    <property type="entry name" value="ADH_N"/>
    <property type="match status" value="1"/>
</dbReference>
<evidence type="ECO:0000256" key="1">
    <source>
        <dbReference type="ARBA" id="ARBA00001947"/>
    </source>
</evidence>
<dbReference type="InterPro" id="IPR036291">
    <property type="entry name" value="NAD(P)-bd_dom_sf"/>
</dbReference>
<dbReference type="SUPFAM" id="SSF50129">
    <property type="entry name" value="GroES-like"/>
    <property type="match status" value="1"/>
</dbReference>
<comment type="caution">
    <text evidence="8">The sequence shown here is derived from an EMBL/GenBank/DDBJ whole genome shotgun (WGS) entry which is preliminary data.</text>
</comment>
<evidence type="ECO:0000256" key="2">
    <source>
        <dbReference type="ARBA" id="ARBA00008072"/>
    </source>
</evidence>
<dbReference type="Gene3D" id="3.90.180.10">
    <property type="entry name" value="Medium-chain alcohol dehydrogenases, catalytic domain"/>
    <property type="match status" value="1"/>
</dbReference>
<sequence length="349" mass="37152">MKAAVIYGEKDVRIEEFEVAEVTPGKVKVKVAWTGICGSDLHAYHHGLGVAYEEHPISQRKVPLVLGHEFAGTVEEVGEGVSHVAVGDKVAIEPVLYCGQCEFCRKGDYNLCEVSNVGFLGLSSDGGFAEYAVADAKYFHKLPDNVSLEEGALVEPTAVAFHAVKKSGLKFGDSAAVFGAGPIGLLLLLCAQAAGAAETFVIDISQERLDKAKELGATYTINPKDEDAAEKIMAITGKGVEVAFEAAGAQPTFTAALASLKKKGTLLVVAGFSQNITIDPNSLLFKEAKIEFTLAYANDFPPVIKAISEGKLDVKKVITKQIKLDNLVEEGLELLTQDKSQAKILVSPN</sequence>
<dbReference type="PANTHER" id="PTHR43161:SF23">
    <property type="entry name" value="(R,R)-BUTANEDIOL DEHYDROGENASE-RELATED"/>
    <property type="match status" value="1"/>
</dbReference>
<dbReference type="Gene3D" id="3.40.50.720">
    <property type="entry name" value="NAD(P)-binding Rossmann-like Domain"/>
    <property type="match status" value="1"/>
</dbReference>
<dbReference type="RefSeq" id="WP_301855082.1">
    <property type="nucleotide sequence ID" value="NZ_JAUJWU010000001.1"/>
</dbReference>
<dbReference type="Proteomes" id="UP001172142">
    <property type="component" value="Unassembled WGS sequence"/>
</dbReference>
<organism evidence="8 9">
    <name type="scientific">Planococcus shenhongbingii</name>
    <dbReference type="NCBI Taxonomy" id="3058398"/>
    <lineage>
        <taxon>Bacteria</taxon>
        <taxon>Bacillati</taxon>
        <taxon>Bacillota</taxon>
        <taxon>Bacilli</taxon>
        <taxon>Bacillales</taxon>
        <taxon>Caryophanaceae</taxon>
        <taxon>Planococcus</taxon>
    </lineage>
</organism>
<dbReference type="Pfam" id="PF00107">
    <property type="entry name" value="ADH_zinc_N"/>
    <property type="match status" value="1"/>
</dbReference>
<keyword evidence="4 6" id="KW-0862">Zinc</keyword>
<dbReference type="InterPro" id="IPR020843">
    <property type="entry name" value="ER"/>
</dbReference>
<name>A0ABT8N9R3_9BACL</name>
<feature type="domain" description="Enoyl reductase (ER)" evidence="7">
    <location>
        <begin position="8"/>
        <end position="346"/>
    </location>
</feature>
<evidence type="ECO:0000256" key="5">
    <source>
        <dbReference type="ARBA" id="ARBA00023002"/>
    </source>
</evidence>
<dbReference type="PROSITE" id="PS00059">
    <property type="entry name" value="ADH_ZINC"/>
    <property type="match status" value="1"/>
</dbReference>
<dbReference type="InterPro" id="IPR013154">
    <property type="entry name" value="ADH-like_N"/>
</dbReference>
<reference evidence="8 9" key="1">
    <citation type="submission" date="2023-07" db="EMBL/GenBank/DDBJ databases">
        <title>Novel species in genus Planococcus.</title>
        <authorList>
            <person name="Ning S."/>
        </authorList>
    </citation>
    <scope>NUCLEOTIDE SEQUENCE [LARGE SCALE GENOMIC DNA]</scope>
    <source>
        <strain evidence="8 9">N017</strain>
    </source>
</reference>
<comment type="cofactor">
    <cofactor evidence="1 6">
        <name>Zn(2+)</name>
        <dbReference type="ChEBI" id="CHEBI:29105"/>
    </cofactor>
</comment>
<accession>A0ABT8N9R3</accession>
<evidence type="ECO:0000256" key="3">
    <source>
        <dbReference type="ARBA" id="ARBA00022723"/>
    </source>
</evidence>
<keyword evidence="5" id="KW-0560">Oxidoreductase</keyword>